<comment type="caution">
    <text evidence="3">The sequence shown here is derived from an EMBL/GenBank/DDBJ whole genome shotgun (WGS) entry which is preliminary data.</text>
</comment>
<dbReference type="RefSeq" id="WP_344422010.1">
    <property type="nucleotide sequence ID" value="NZ_BAAAQK010000019.1"/>
</dbReference>
<protein>
    <submittedName>
        <fullName evidence="3">SDR family oxidoreductase</fullName>
    </submittedName>
</protein>
<dbReference type="PRINTS" id="PR00080">
    <property type="entry name" value="SDRFAMILY"/>
</dbReference>
<dbReference type="PANTHER" id="PTHR43477:SF1">
    <property type="entry name" value="DIHYDROANTICAPSIN 7-DEHYDROGENASE"/>
    <property type="match status" value="1"/>
</dbReference>
<dbReference type="InterPro" id="IPR002347">
    <property type="entry name" value="SDR_fam"/>
</dbReference>
<dbReference type="InterPro" id="IPR036291">
    <property type="entry name" value="NAD(P)-bd_dom_sf"/>
</dbReference>
<dbReference type="EMBL" id="BAAAQK010000019">
    <property type="protein sequence ID" value="GAA1864229.1"/>
    <property type="molecule type" value="Genomic_DNA"/>
</dbReference>
<reference evidence="3 4" key="1">
    <citation type="journal article" date="2019" name="Int. J. Syst. Evol. Microbiol.">
        <title>The Global Catalogue of Microorganisms (GCM) 10K type strain sequencing project: providing services to taxonomists for standard genome sequencing and annotation.</title>
        <authorList>
            <consortium name="The Broad Institute Genomics Platform"/>
            <consortium name="The Broad Institute Genome Sequencing Center for Infectious Disease"/>
            <person name="Wu L."/>
            <person name="Ma J."/>
        </authorList>
    </citation>
    <scope>NUCLEOTIDE SEQUENCE [LARGE SCALE GENOMIC DNA]</scope>
    <source>
        <strain evidence="3 4">JCM 16009</strain>
    </source>
</reference>
<dbReference type="PANTHER" id="PTHR43477">
    <property type="entry name" value="DIHYDROANTICAPSIN 7-DEHYDROGENASE"/>
    <property type="match status" value="1"/>
</dbReference>
<name>A0ABN2NDC6_9PSEU</name>
<sequence>MTLQGPLDGKVAVVTGGASGIGRAVVERFAGDGARVLLADLATPAGDLGERVAVTTVDVTDAAAVDAMIAEAVDRFGGCDIVVNNAGIIAGGALLADGADTDFEKLWKVCVAGVWHGCRAGIAHMREHGGGVVLNTASSAALWPTPAAPAYGLVKAAVSHLTRSLAMAYAADGIRVNAVSPGPTRTGIFGGAEVPPDLERRYAESTPIGRMIDPSEIANAFAYLASPGASAVTGEILQVDGGYRPPG</sequence>
<dbReference type="Pfam" id="PF13561">
    <property type="entry name" value="adh_short_C2"/>
    <property type="match status" value="1"/>
</dbReference>
<evidence type="ECO:0000256" key="2">
    <source>
        <dbReference type="ARBA" id="ARBA00023002"/>
    </source>
</evidence>
<evidence type="ECO:0000256" key="1">
    <source>
        <dbReference type="ARBA" id="ARBA00006484"/>
    </source>
</evidence>
<comment type="similarity">
    <text evidence="1">Belongs to the short-chain dehydrogenases/reductases (SDR) family.</text>
</comment>
<dbReference type="Proteomes" id="UP001500449">
    <property type="component" value="Unassembled WGS sequence"/>
</dbReference>
<evidence type="ECO:0000313" key="4">
    <source>
        <dbReference type="Proteomes" id="UP001500449"/>
    </source>
</evidence>
<dbReference type="CDD" id="cd05233">
    <property type="entry name" value="SDR_c"/>
    <property type="match status" value="1"/>
</dbReference>
<keyword evidence="2" id="KW-0560">Oxidoreductase</keyword>
<proteinExistence type="inferred from homology"/>
<dbReference type="Gene3D" id="3.40.50.720">
    <property type="entry name" value="NAD(P)-binding Rossmann-like Domain"/>
    <property type="match status" value="1"/>
</dbReference>
<evidence type="ECO:0000313" key="3">
    <source>
        <dbReference type="EMBL" id="GAA1864229.1"/>
    </source>
</evidence>
<dbReference type="InterPro" id="IPR051122">
    <property type="entry name" value="SDR_DHRS6-like"/>
</dbReference>
<keyword evidence="4" id="KW-1185">Reference proteome</keyword>
<organism evidence="3 4">
    <name type="scientific">Pseudonocardia ailaonensis</name>
    <dbReference type="NCBI Taxonomy" id="367279"/>
    <lineage>
        <taxon>Bacteria</taxon>
        <taxon>Bacillati</taxon>
        <taxon>Actinomycetota</taxon>
        <taxon>Actinomycetes</taxon>
        <taxon>Pseudonocardiales</taxon>
        <taxon>Pseudonocardiaceae</taxon>
        <taxon>Pseudonocardia</taxon>
    </lineage>
</organism>
<dbReference type="PRINTS" id="PR00081">
    <property type="entry name" value="GDHRDH"/>
</dbReference>
<accession>A0ABN2NDC6</accession>
<dbReference type="SUPFAM" id="SSF51735">
    <property type="entry name" value="NAD(P)-binding Rossmann-fold domains"/>
    <property type="match status" value="1"/>
</dbReference>
<gene>
    <name evidence="3" type="ORF">GCM10009836_50710</name>
</gene>